<dbReference type="SUPFAM" id="SSF58104">
    <property type="entry name" value="Methyl-accepting chemotaxis protein (MCP) signaling domain"/>
    <property type="match status" value="1"/>
</dbReference>
<keyword evidence="3" id="KW-0812">Transmembrane</keyword>
<feature type="transmembrane region" description="Helical" evidence="3">
    <location>
        <begin position="144"/>
        <end position="164"/>
    </location>
</feature>
<gene>
    <name evidence="5" type="ORF">SAMN02745136_02001</name>
</gene>
<feature type="transmembrane region" description="Helical" evidence="3">
    <location>
        <begin position="69"/>
        <end position="88"/>
    </location>
</feature>
<evidence type="ECO:0000256" key="1">
    <source>
        <dbReference type="ARBA" id="ARBA00023224"/>
    </source>
</evidence>
<name>A0A1M6QRF8_9FIRM</name>
<keyword evidence="6" id="KW-1185">Reference proteome</keyword>
<accession>A0A1M6QRF8</accession>
<proteinExistence type="predicted"/>
<evidence type="ECO:0000256" key="2">
    <source>
        <dbReference type="PROSITE-ProRule" id="PRU00284"/>
    </source>
</evidence>
<feature type="transmembrane region" description="Helical" evidence="3">
    <location>
        <begin position="116"/>
        <end position="132"/>
    </location>
</feature>
<dbReference type="Proteomes" id="UP000184386">
    <property type="component" value="Unassembled WGS sequence"/>
</dbReference>
<dbReference type="Pfam" id="PF00015">
    <property type="entry name" value="MCPsignal"/>
    <property type="match status" value="1"/>
</dbReference>
<dbReference type="GO" id="GO:0016020">
    <property type="term" value="C:membrane"/>
    <property type="evidence" value="ECO:0007669"/>
    <property type="project" value="InterPro"/>
</dbReference>
<protein>
    <submittedName>
        <fullName evidence="5">Methyl-accepting chemotaxis protein</fullName>
    </submittedName>
</protein>
<keyword evidence="1 2" id="KW-0807">Transducer</keyword>
<dbReference type="PANTHER" id="PTHR32089">
    <property type="entry name" value="METHYL-ACCEPTING CHEMOTAXIS PROTEIN MCPB"/>
    <property type="match status" value="1"/>
</dbReference>
<dbReference type="PROSITE" id="PS50111">
    <property type="entry name" value="CHEMOTAXIS_TRANSDUC_2"/>
    <property type="match status" value="1"/>
</dbReference>
<organism evidence="5 6">
    <name type="scientific">Anaerocolumna jejuensis DSM 15929</name>
    <dbReference type="NCBI Taxonomy" id="1121322"/>
    <lineage>
        <taxon>Bacteria</taxon>
        <taxon>Bacillati</taxon>
        <taxon>Bacillota</taxon>
        <taxon>Clostridia</taxon>
        <taxon>Lachnospirales</taxon>
        <taxon>Lachnospiraceae</taxon>
        <taxon>Anaerocolumna</taxon>
    </lineage>
</organism>
<evidence type="ECO:0000259" key="4">
    <source>
        <dbReference type="PROSITE" id="PS50111"/>
    </source>
</evidence>
<dbReference type="STRING" id="1121322.SAMN02745136_02001"/>
<keyword evidence="3" id="KW-0472">Membrane</keyword>
<dbReference type="GO" id="GO:0007165">
    <property type="term" value="P:signal transduction"/>
    <property type="evidence" value="ECO:0007669"/>
    <property type="project" value="UniProtKB-KW"/>
</dbReference>
<dbReference type="RefSeq" id="WP_073275386.1">
    <property type="nucleotide sequence ID" value="NZ_FRAC01000010.1"/>
</dbReference>
<feature type="transmembrane region" description="Helical" evidence="3">
    <location>
        <begin position="45"/>
        <end position="63"/>
    </location>
</feature>
<feature type="transmembrane region" description="Helical" evidence="3">
    <location>
        <begin position="20"/>
        <end position="38"/>
    </location>
</feature>
<dbReference type="Gene3D" id="1.10.287.950">
    <property type="entry name" value="Methyl-accepting chemotaxis protein"/>
    <property type="match status" value="1"/>
</dbReference>
<keyword evidence="3" id="KW-1133">Transmembrane helix</keyword>
<dbReference type="AlphaFoldDB" id="A0A1M6QRF8"/>
<sequence length="498" mass="54957">MNRTKDESVFSLKKINKINLGITIALVLILVGQIVIYRGVKGHELFIVIGLAIISLAAINYFIPINDYVKGFIFAAIPGFVMFFLFFIDKYALNKHYLIMMTIMMAAIYFKKEVLQAYWVFVDIGMIASYCFKPEIVIGDKTRTGEYFIVMTVLNAILLLLYLLTKWGGSLIKESVKKEETATALVGKLETTFSSMENSVVTLDQNLTNFSRNTGIINESSNLIVETVKQMSQSIQEEAVSVSQIRSTMDKSLQEIDNALSVSQNIVASTKEMNDKVNDNYNHISKAADYALTVNDVMGTTTDTVSDLRNNLEVVNSLLEGIKQIAGQTNLLALNAAIESARAGEQGKGFAVVADEIRKLAEQSAEIAGNISEVTKSLFIKAKTADEQSLEGGEAVRKIQATLKKVNDSFKEFMDSYGKSNKVLEENMEMISQATGNFLGIQDEIKGVTGIAEDNSASAEEILATLENENSLISEMNSSVNDLNKLSNALKELLNYEK</sequence>
<feature type="domain" description="Methyl-accepting transducer" evidence="4">
    <location>
        <begin position="213"/>
        <end position="470"/>
    </location>
</feature>
<reference evidence="5 6" key="1">
    <citation type="submission" date="2016-11" db="EMBL/GenBank/DDBJ databases">
        <authorList>
            <person name="Jaros S."/>
            <person name="Januszkiewicz K."/>
            <person name="Wedrychowicz H."/>
        </authorList>
    </citation>
    <scope>NUCLEOTIDE SEQUENCE [LARGE SCALE GENOMIC DNA]</scope>
    <source>
        <strain evidence="5 6">DSM 15929</strain>
    </source>
</reference>
<dbReference type="PANTHER" id="PTHR32089:SF112">
    <property type="entry name" value="LYSOZYME-LIKE PROTEIN-RELATED"/>
    <property type="match status" value="1"/>
</dbReference>
<evidence type="ECO:0000313" key="5">
    <source>
        <dbReference type="EMBL" id="SHK22851.1"/>
    </source>
</evidence>
<evidence type="ECO:0000313" key="6">
    <source>
        <dbReference type="Proteomes" id="UP000184386"/>
    </source>
</evidence>
<dbReference type="SMART" id="SM00283">
    <property type="entry name" value="MA"/>
    <property type="match status" value="1"/>
</dbReference>
<dbReference type="EMBL" id="FRAC01000010">
    <property type="protein sequence ID" value="SHK22851.1"/>
    <property type="molecule type" value="Genomic_DNA"/>
</dbReference>
<dbReference type="OrthoDB" id="2542987at2"/>
<dbReference type="InterPro" id="IPR004089">
    <property type="entry name" value="MCPsignal_dom"/>
</dbReference>
<evidence type="ECO:0000256" key="3">
    <source>
        <dbReference type="SAM" id="Phobius"/>
    </source>
</evidence>